<dbReference type="HAMAP" id="MF_00580">
    <property type="entry name" value="CH10"/>
    <property type="match status" value="1"/>
</dbReference>
<reference evidence="5 7" key="1">
    <citation type="submission" date="2018-06" db="EMBL/GenBank/DDBJ databases">
        <title>Comparative genomics of rhizobia nodulating Arachis hypogaea in China.</title>
        <authorList>
            <person name="Li Y."/>
        </authorList>
    </citation>
    <scope>NUCLEOTIDE SEQUENCE [LARGE SCALE GENOMIC DNA]</scope>
    <source>
        <strain evidence="5 7">CCBAU 51670</strain>
    </source>
</reference>
<comment type="subunit">
    <text evidence="3">Heptamer of 7 subunits arranged in a ring. Interacts with the chaperonin GroEL.</text>
</comment>
<dbReference type="Pfam" id="PF00166">
    <property type="entry name" value="Cpn10"/>
    <property type="match status" value="1"/>
</dbReference>
<dbReference type="AlphaFoldDB" id="A0AAE6C6I7"/>
<dbReference type="Gene3D" id="2.30.33.40">
    <property type="entry name" value="GroES chaperonin"/>
    <property type="match status" value="1"/>
</dbReference>
<dbReference type="KEGG" id="bgz:XH91_03020"/>
<dbReference type="Proteomes" id="UP000290401">
    <property type="component" value="Unassembled WGS sequence"/>
</dbReference>
<dbReference type="InterPro" id="IPR037124">
    <property type="entry name" value="Chaperonin_GroES_sf"/>
</dbReference>
<dbReference type="SUPFAM" id="SSF50129">
    <property type="entry name" value="GroES-like"/>
    <property type="match status" value="1"/>
</dbReference>
<proteinExistence type="inferred from homology"/>
<dbReference type="CDD" id="cd00320">
    <property type="entry name" value="cpn10"/>
    <property type="match status" value="1"/>
</dbReference>
<dbReference type="GO" id="GO:0051087">
    <property type="term" value="F:protein-folding chaperone binding"/>
    <property type="evidence" value="ECO:0007669"/>
    <property type="project" value="TreeGrafter"/>
</dbReference>
<evidence type="ECO:0000256" key="4">
    <source>
        <dbReference type="RuleBase" id="RU000535"/>
    </source>
</evidence>
<keyword evidence="8" id="KW-1185">Reference proteome</keyword>
<evidence type="ECO:0000313" key="7">
    <source>
        <dbReference type="Proteomes" id="UP000288972"/>
    </source>
</evidence>
<comment type="similarity">
    <text evidence="1 3 4">Belongs to the GroES chaperonin family.</text>
</comment>
<dbReference type="NCBIfam" id="NF001534">
    <property type="entry name" value="PRK00364.2-5"/>
    <property type="match status" value="1"/>
</dbReference>
<name>A0AAE6C6I7_9BRAD</name>
<evidence type="ECO:0000313" key="8">
    <source>
        <dbReference type="Proteomes" id="UP000290401"/>
    </source>
</evidence>
<sequence>MHFRPLHDRVLVRRIDAEEKTFGGIIIPDTAKEKPQQGEIIAVGPGGRNEQGQLVPLDVRAGDRVLFAKWSGTEVKIDGKELLIMKESDLLGVVEKAEALKTAA</sequence>
<dbReference type="Proteomes" id="UP000288972">
    <property type="component" value="Chromosome"/>
</dbReference>
<protein>
    <recommendedName>
        <fullName evidence="3">Co-chaperonin GroES</fullName>
    </recommendedName>
    <alternativeName>
        <fullName evidence="3">10 kDa chaperonin</fullName>
    </alternativeName>
    <alternativeName>
        <fullName evidence="3">Chaperonin-10</fullName>
        <shortName evidence="3">Cpn10</shortName>
    </alternativeName>
</protein>
<comment type="subcellular location">
    <subcellularLocation>
        <location evidence="3">Cytoplasm</location>
    </subcellularLocation>
</comment>
<keyword evidence="3" id="KW-0963">Cytoplasm</keyword>
<evidence type="ECO:0000256" key="1">
    <source>
        <dbReference type="ARBA" id="ARBA00006975"/>
    </source>
</evidence>
<dbReference type="FunFam" id="2.30.33.40:FF:000001">
    <property type="entry name" value="10 kDa chaperonin"/>
    <property type="match status" value="1"/>
</dbReference>
<dbReference type="GO" id="GO:0051082">
    <property type="term" value="F:unfolded protein binding"/>
    <property type="evidence" value="ECO:0007669"/>
    <property type="project" value="TreeGrafter"/>
</dbReference>
<dbReference type="RefSeq" id="WP_128949208.1">
    <property type="nucleotide sequence ID" value="NZ_CP030053.1"/>
</dbReference>
<evidence type="ECO:0000313" key="6">
    <source>
        <dbReference type="EMBL" id="RXH10094.1"/>
    </source>
</evidence>
<dbReference type="InterPro" id="IPR020818">
    <property type="entry name" value="Chaperonin_GroES"/>
</dbReference>
<accession>A0AAE6C6I7</accession>
<organism evidence="5 7">
    <name type="scientific">Bradyrhizobium guangzhouense</name>
    <dbReference type="NCBI Taxonomy" id="1325095"/>
    <lineage>
        <taxon>Bacteria</taxon>
        <taxon>Pseudomonadati</taxon>
        <taxon>Pseudomonadota</taxon>
        <taxon>Alphaproteobacteria</taxon>
        <taxon>Hyphomicrobiales</taxon>
        <taxon>Nitrobacteraceae</taxon>
        <taxon>Bradyrhizobium</taxon>
    </lineage>
</organism>
<dbReference type="EMBL" id="CP030053">
    <property type="protein sequence ID" value="QAU44425.1"/>
    <property type="molecule type" value="Genomic_DNA"/>
</dbReference>
<evidence type="ECO:0000256" key="3">
    <source>
        <dbReference type="HAMAP-Rule" id="MF_00580"/>
    </source>
</evidence>
<dbReference type="GO" id="GO:0044183">
    <property type="term" value="F:protein folding chaperone"/>
    <property type="evidence" value="ECO:0007669"/>
    <property type="project" value="InterPro"/>
</dbReference>
<dbReference type="InterPro" id="IPR018369">
    <property type="entry name" value="Chaprnonin_Cpn10_CS"/>
</dbReference>
<dbReference type="NCBIfam" id="NF001529">
    <property type="entry name" value="PRK00364.1-5"/>
    <property type="match status" value="1"/>
</dbReference>
<dbReference type="NCBIfam" id="NF001533">
    <property type="entry name" value="PRK00364.2-4"/>
    <property type="match status" value="1"/>
</dbReference>
<dbReference type="EMBL" id="RDQZ01000022">
    <property type="protein sequence ID" value="RXH10094.1"/>
    <property type="molecule type" value="Genomic_DNA"/>
</dbReference>
<gene>
    <name evidence="3" type="primary">groES</name>
    <name evidence="3" type="synonym">groS</name>
    <name evidence="6" type="ORF">EAS56_23960</name>
    <name evidence="5" type="ORF">XH91_03020</name>
</gene>
<evidence type="ECO:0000256" key="2">
    <source>
        <dbReference type="ARBA" id="ARBA00023186"/>
    </source>
</evidence>
<dbReference type="NCBIfam" id="NF001531">
    <property type="entry name" value="PRK00364.2-2"/>
    <property type="match status" value="1"/>
</dbReference>
<dbReference type="GO" id="GO:0046872">
    <property type="term" value="F:metal ion binding"/>
    <property type="evidence" value="ECO:0007669"/>
    <property type="project" value="TreeGrafter"/>
</dbReference>
<keyword evidence="2 3" id="KW-0143">Chaperone</keyword>
<dbReference type="GO" id="GO:0005524">
    <property type="term" value="F:ATP binding"/>
    <property type="evidence" value="ECO:0007669"/>
    <property type="project" value="InterPro"/>
</dbReference>
<comment type="function">
    <text evidence="3 4">Together with the chaperonin GroEL, plays an essential role in assisting protein folding. The GroEL-GroES system forms a nano-cage that allows encapsulation of the non-native substrate proteins and provides a physical environment optimized to promote and accelerate protein folding. GroES binds to the apical surface of the GroEL ring, thereby capping the opening of the GroEL channel.</text>
</comment>
<dbReference type="GO" id="GO:0005737">
    <property type="term" value="C:cytoplasm"/>
    <property type="evidence" value="ECO:0007669"/>
    <property type="project" value="UniProtKB-SubCell"/>
</dbReference>
<dbReference type="PRINTS" id="PR00297">
    <property type="entry name" value="CHAPERONIN10"/>
</dbReference>
<evidence type="ECO:0000313" key="5">
    <source>
        <dbReference type="EMBL" id="QAU44425.1"/>
    </source>
</evidence>
<dbReference type="PANTHER" id="PTHR10772">
    <property type="entry name" value="10 KDA HEAT SHOCK PROTEIN"/>
    <property type="match status" value="1"/>
</dbReference>
<reference evidence="6 8" key="2">
    <citation type="submission" date="2018-10" db="EMBL/GenBank/DDBJ databases">
        <title>Bradyrhizobium sp. nov., effective nodules isolated from peanut in China.</title>
        <authorList>
            <person name="Li Y."/>
        </authorList>
    </citation>
    <scope>NUCLEOTIDE SEQUENCE [LARGE SCALE GENOMIC DNA]</scope>
    <source>
        <strain evidence="6 8">CCBAU 53426</strain>
    </source>
</reference>
<dbReference type="InterPro" id="IPR011032">
    <property type="entry name" value="GroES-like_sf"/>
</dbReference>
<dbReference type="SMART" id="SM00883">
    <property type="entry name" value="Cpn10"/>
    <property type="match status" value="1"/>
</dbReference>
<dbReference type="PANTHER" id="PTHR10772:SF58">
    <property type="entry name" value="CO-CHAPERONIN GROES"/>
    <property type="match status" value="1"/>
</dbReference>
<dbReference type="NCBIfam" id="NF001527">
    <property type="entry name" value="PRK00364.1-2"/>
    <property type="match status" value="1"/>
</dbReference>
<dbReference type="PROSITE" id="PS00681">
    <property type="entry name" value="CHAPERONINS_CPN10"/>
    <property type="match status" value="1"/>
</dbReference>